<gene>
    <name evidence="1" type="ORF">BDN72DRAFT_846855</name>
</gene>
<evidence type="ECO:0000313" key="1">
    <source>
        <dbReference type="EMBL" id="TFK64145.1"/>
    </source>
</evidence>
<proteinExistence type="predicted"/>
<dbReference type="EMBL" id="ML208487">
    <property type="protein sequence ID" value="TFK64145.1"/>
    <property type="molecule type" value="Genomic_DNA"/>
</dbReference>
<protein>
    <submittedName>
        <fullName evidence="1">Uncharacterized protein</fullName>
    </submittedName>
</protein>
<keyword evidence="2" id="KW-1185">Reference proteome</keyword>
<name>A0ACD3AFE4_9AGAR</name>
<reference evidence="1 2" key="1">
    <citation type="journal article" date="2019" name="Nat. Ecol. Evol.">
        <title>Megaphylogeny resolves global patterns of mushroom evolution.</title>
        <authorList>
            <person name="Varga T."/>
            <person name="Krizsan K."/>
            <person name="Foldi C."/>
            <person name="Dima B."/>
            <person name="Sanchez-Garcia M."/>
            <person name="Sanchez-Ramirez S."/>
            <person name="Szollosi G.J."/>
            <person name="Szarkandi J.G."/>
            <person name="Papp V."/>
            <person name="Albert L."/>
            <person name="Andreopoulos W."/>
            <person name="Angelini C."/>
            <person name="Antonin V."/>
            <person name="Barry K.W."/>
            <person name="Bougher N.L."/>
            <person name="Buchanan P."/>
            <person name="Buyck B."/>
            <person name="Bense V."/>
            <person name="Catcheside P."/>
            <person name="Chovatia M."/>
            <person name="Cooper J."/>
            <person name="Damon W."/>
            <person name="Desjardin D."/>
            <person name="Finy P."/>
            <person name="Geml J."/>
            <person name="Haridas S."/>
            <person name="Hughes K."/>
            <person name="Justo A."/>
            <person name="Karasinski D."/>
            <person name="Kautmanova I."/>
            <person name="Kiss B."/>
            <person name="Kocsube S."/>
            <person name="Kotiranta H."/>
            <person name="LaButti K.M."/>
            <person name="Lechner B.E."/>
            <person name="Liimatainen K."/>
            <person name="Lipzen A."/>
            <person name="Lukacs Z."/>
            <person name="Mihaltcheva S."/>
            <person name="Morgado L.N."/>
            <person name="Niskanen T."/>
            <person name="Noordeloos M.E."/>
            <person name="Ohm R.A."/>
            <person name="Ortiz-Santana B."/>
            <person name="Ovrebo C."/>
            <person name="Racz N."/>
            <person name="Riley R."/>
            <person name="Savchenko A."/>
            <person name="Shiryaev A."/>
            <person name="Soop K."/>
            <person name="Spirin V."/>
            <person name="Szebenyi C."/>
            <person name="Tomsovsky M."/>
            <person name="Tulloss R.E."/>
            <person name="Uehling J."/>
            <person name="Grigoriev I.V."/>
            <person name="Vagvolgyi C."/>
            <person name="Papp T."/>
            <person name="Martin F.M."/>
            <person name="Miettinen O."/>
            <person name="Hibbett D.S."/>
            <person name="Nagy L.G."/>
        </authorList>
    </citation>
    <scope>NUCLEOTIDE SEQUENCE [LARGE SCALE GENOMIC DNA]</scope>
    <source>
        <strain evidence="1 2">NL-1719</strain>
    </source>
</reference>
<evidence type="ECO:0000313" key="2">
    <source>
        <dbReference type="Proteomes" id="UP000308600"/>
    </source>
</evidence>
<organism evidence="1 2">
    <name type="scientific">Pluteus cervinus</name>
    <dbReference type="NCBI Taxonomy" id="181527"/>
    <lineage>
        <taxon>Eukaryota</taxon>
        <taxon>Fungi</taxon>
        <taxon>Dikarya</taxon>
        <taxon>Basidiomycota</taxon>
        <taxon>Agaricomycotina</taxon>
        <taxon>Agaricomycetes</taxon>
        <taxon>Agaricomycetidae</taxon>
        <taxon>Agaricales</taxon>
        <taxon>Pluteineae</taxon>
        <taxon>Pluteaceae</taxon>
        <taxon>Pluteus</taxon>
    </lineage>
</organism>
<dbReference type="Proteomes" id="UP000308600">
    <property type="component" value="Unassembled WGS sequence"/>
</dbReference>
<sequence>MSEDDRAELRKNIDNAIAALSERIRCLCSSRNTLAGINLLPPEVLSRVFLLVRDFAFERAPPARRILDWLQVTQVSQRWRQIAIDYSSLWTELSGCNEHLLQLFLSRSRVSPLSLFVHVYRQRTPLCPLVLQYLYRIQNLRILAKLGHWNYAVSDLCFPALELKELEISAEEAYHHNTLSWPPDLLGENAPQLRRLTIRSFPFLGHLPIFHGLTSFRLEEPIRRTPLSILLGALGQMPNLRSLTIKDRRDSAIPHNEVNVTNLPLPIIMHHLEDLTIHSFAFDKSLVLLNSLECPRSPTFEFVCRFYEPNLVLNSFPRLLQTLQRPYQNGMAPIYALQIGGSPGFNLVGMDTHRTVCHILLDCQARGGIPRDSMRNWIQHCHELPLTRVKSLELELERFDTSDVFKPFGDLQQLTIISLDNDQGGLIEFLLQNFDRHLDRIPEDEENEELRYVDLCSEGESWHDIAFPALEVIKLHRSSYDIRCHKFWVQALTARKRHGFGPRQIILAGACGIPAEMMGDIQNIVEVIQASSLGL</sequence>
<accession>A0ACD3AFE4</accession>